<dbReference type="InterPro" id="IPR018247">
    <property type="entry name" value="EF_Hand_1_Ca_BS"/>
</dbReference>
<gene>
    <name evidence="3" type="ORF">CDL12_24792</name>
</gene>
<accession>A0A2G9GBU7</accession>
<feature type="domain" description="EF-hand" evidence="2">
    <location>
        <begin position="202"/>
        <end position="237"/>
    </location>
</feature>
<evidence type="ECO:0000313" key="4">
    <source>
        <dbReference type="Proteomes" id="UP000231279"/>
    </source>
</evidence>
<dbReference type="SMART" id="SM00054">
    <property type="entry name" value="EFh"/>
    <property type="match status" value="4"/>
</dbReference>
<dbReference type="PROSITE" id="PS50222">
    <property type="entry name" value="EF_HAND_2"/>
    <property type="match status" value="4"/>
</dbReference>
<reference evidence="4" key="1">
    <citation type="journal article" date="2018" name="Gigascience">
        <title>Genome assembly of the Pink Ipe (Handroanthus impetiginosus, Bignoniaceae), a highly valued, ecologically keystone Neotropical timber forest tree.</title>
        <authorList>
            <person name="Silva-Junior O.B."/>
            <person name="Grattapaglia D."/>
            <person name="Novaes E."/>
            <person name="Collevatti R.G."/>
        </authorList>
    </citation>
    <scope>NUCLEOTIDE SEQUENCE [LARGE SCALE GENOMIC DNA]</scope>
    <source>
        <strain evidence="4">cv. UFG-1</strain>
    </source>
</reference>
<proteinExistence type="predicted"/>
<dbReference type="STRING" id="429701.A0A2G9GBU7"/>
<keyword evidence="1" id="KW-0106">Calcium</keyword>
<dbReference type="OrthoDB" id="26525at2759"/>
<dbReference type="InterPro" id="IPR052591">
    <property type="entry name" value="CML21-like"/>
</dbReference>
<dbReference type="GO" id="GO:0005509">
    <property type="term" value="F:calcium ion binding"/>
    <property type="evidence" value="ECO:0007669"/>
    <property type="project" value="InterPro"/>
</dbReference>
<dbReference type="PROSITE" id="PS00018">
    <property type="entry name" value="EF_HAND_1"/>
    <property type="match status" value="2"/>
</dbReference>
<organism evidence="3 4">
    <name type="scientific">Handroanthus impetiginosus</name>
    <dbReference type="NCBI Taxonomy" id="429701"/>
    <lineage>
        <taxon>Eukaryota</taxon>
        <taxon>Viridiplantae</taxon>
        <taxon>Streptophyta</taxon>
        <taxon>Embryophyta</taxon>
        <taxon>Tracheophyta</taxon>
        <taxon>Spermatophyta</taxon>
        <taxon>Magnoliopsida</taxon>
        <taxon>eudicotyledons</taxon>
        <taxon>Gunneridae</taxon>
        <taxon>Pentapetalae</taxon>
        <taxon>asterids</taxon>
        <taxon>lamiids</taxon>
        <taxon>Lamiales</taxon>
        <taxon>Bignoniaceae</taxon>
        <taxon>Crescentiina</taxon>
        <taxon>Tabebuia alliance</taxon>
        <taxon>Handroanthus</taxon>
    </lineage>
</organism>
<feature type="domain" description="EF-hand" evidence="2">
    <location>
        <begin position="164"/>
        <end position="199"/>
    </location>
</feature>
<dbReference type="InterPro" id="IPR011992">
    <property type="entry name" value="EF-hand-dom_pair"/>
</dbReference>
<dbReference type="AlphaFoldDB" id="A0A2G9GBU7"/>
<dbReference type="CDD" id="cd00051">
    <property type="entry name" value="EFh"/>
    <property type="match status" value="1"/>
</dbReference>
<comment type="caution">
    <text evidence="3">The sequence shown here is derived from an EMBL/GenBank/DDBJ whole genome shotgun (WGS) entry which is preliminary data.</text>
</comment>
<sequence length="248" mass="28767">MNDSLGTSQSSSVLKSLYDKVRDILCCQILPNNNKRLDKKLERKIMEISKNASGNSNFKSIDSIIMKFPQIREEMTQIRDVFEQYDEDSNGSIDNEELKKCLRSLEFSVGDEEIDDLFHYCDMDGNEGLEFNEFIVLLCLIYLLTDSSSSSHATLKMYWPQVEATFNTIIEVFLFLDKNSDGKLERKDVVKALNQASPREKSPSRITHTRFKEMDWDKNGKVSFKEFMFSFISWVGIDCEDEGREQCF</sequence>
<evidence type="ECO:0000313" key="3">
    <source>
        <dbReference type="EMBL" id="PIN02692.1"/>
    </source>
</evidence>
<name>A0A2G9GBU7_9LAMI</name>
<dbReference type="Gene3D" id="1.10.238.10">
    <property type="entry name" value="EF-hand"/>
    <property type="match status" value="2"/>
</dbReference>
<dbReference type="SUPFAM" id="SSF47473">
    <property type="entry name" value="EF-hand"/>
    <property type="match status" value="1"/>
</dbReference>
<protein>
    <submittedName>
        <fullName evidence="3">Calmodulin and related proteins (EF-Hand superfamily)</fullName>
    </submittedName>
</protein>
<feature type="domain" description="EF-hand" evidence="2">
    <location>
        <begin position="73"/>
        <end position="108"/>
    </location>
</feature>
<dbReference type="EMBL" id="NKXS01005817">
    <property type="protein sequence ID" value="PIN02692.1"/>
    <property type="molecule type" value="Genomic_DNA"/>
</dbReference>
<dbReference type="Proteomes" id="UP000231279">
    <property type="component" value="Unassembled WGS sequence"/>
</dbReference>
<keyword evidence="4" id="KW-1185">Reference proteome</keyword>
<dbReference type="Pfam" id="PF13499">
    <property type="entry name" value="EF-hand_7"/>
    <property type="match status" value="2"/>
</dbReference>
<dbReference type="InterPro" id="IPR002048">
    <property type="entry name" value="EF_hand_dom"/>
</dbReference>
<evidence type="ECO:0000259" key="2">
    <source>
        <dbReference type="PROSITE" id="PS50222"/>
    </source>
</evidence>
<evidence type="ECO:0000256" key="1">
    <source>
        <dbReference type="ARBA" id="ARBA00022837"/>
    </source>
</evidence>
<feature type="domain" description="EF-hand" evidence="2">
    <location>
        <begin position="109"/>
        <end position="144"/>
    </location>
</feature>
<dbReference type="PANTHER" id="PTHR23064">
    <property type="entry name" value="TROPONIN"/>
    <property type="match status" value="1"/>
</dbReference>